<name>A0A0H3F8I4_RAHSY</name>
<dbReference type="Proteomes" id="UP000007257">
    <property type="component" value="Chromosome"/>
</dbReference>
<dbReference type="GO" id="GO:0005886">
    <property type="term" value="C:plasma membrane"/>
    <property type="evidence" value="ECO:0007669"/>
    <property type="project" value="UniProtKB-SubCell"/>
</dbReference>
<keyword evidence="5 7" id="KW-0472">Membrane</keyword>
<reference evidence="10 12" key="3">
    <citation type="submission" date="2024-09" db="EMBL/GenBank/DDBJ databases">
        <title>Genomes of Rahnella.</title>
        <authorList>
            <person name="Mnguni F.C."/>
            <person name="Shin G.Y."/>
            <person name="Coutinho T."/>
        </authorList>
    </citation>
    <scope>NUCLEOTIDE SEQUENCE [LARGE SCALE GENOMIC DNA]</scope>
    <source>
        <strain evidence="10 12">20WA0057</strain>
    </source>
</reference>
<accession>A0A0H3F8I4</accession>
<feature type="transmembrane region" description="Helical" evidence="7">
    <location>
        <begin position="118"/>
        <end position="135"/>
    </location>
</feature>
<evidence type="ECO:0000256" key="3">
    <source>
        <dbReference type="ARBA" id="ARBA00022692"/>
    </source>
</evidence>
<reference evidence="9 11" key="2">
    <citation type="journal article" date="2012" name="J. Bacteriol.">
        <title>Complete Genome Sequence of Rahnella sp. Strain Y9602, a Gammaproteobacterium Isolate from Metal- and Radionuclide-Contaminated Soil.</title>
        <authorList>
            <person name="Martinez R.J."/>
            <person name="Bruce D."/>
            <person name="Detter C."/>
            <person name="Goodwin L.A."/>
            <person name="Han J."/>
            <person name="Han C.S."/>
            <person name="Held B."/>
            <person name="Land M.L."/>
            <person name="Mikhailova N."/>
            <person name="Nolan M."/>
            <person name="Pennacchio L."/>
            <person name="Pitluck S."/>
            <person name="Tapia R."/>
            <person name="Woyke T."/>
            <person name="Sobecky P.A."/>
        </authorList>
    </citation>
    <scope>NUCLEOTIDE SEQUENCE [LARGE SCALE GENOMIC DNA]</scope>
    <source>
        <strain evidence="9 11">Y9602</strain>
    </source>
</reference>
<feature type="transmembrane region" description="Helical" evidence="7">
    <location>
        <begin position="21"/>
        <end position="39"/>
    </location>
</feature>
<feature type="transmembrane region" description="Helical" evidence="7">
    <location>
        <begin position="141"/>
        <end position="162"/>
    </location>
</feature>
<protein>
    <submittedName>
        <fullName evidence="10">FUSC family protein</fullName>
    </submittedName>
</protein>
<evidence type="ECO:0000256" key="1">
    <source>
        <dbReference type="ARBA" id="ARBA00004651"/>
    </source>
</evidence>
<dbReference type="OrthoDB" id="977186at2"/>
<gene>
    <name evidence="9" type="ordered locus">Rahaq_1582</name>
    <name evidence="10" type="ORF">ACFPK4_11650</name>
</gene>
<dbReference type="HOGENOM" id="CLU_064722_0_0_6"/>
<evidence type="ECO:0000313" key="12">
    <source>
        <dbReference type="Proteomes" id="UP001598201"/>
    </source>
</evidence>
<proteinExistence type="inferred from homology"/>
<keyword evidence="2" id="KW-1003">Cell membrane</keyword>
<dbReference type="RefSeq" id="WP_013574906.1">
    <property type="nucleotide sequence ID" value="NC_015061.1"/>
</dbReference>
<feature type="transmembrane region" description="Helical" evidence="7">
    <location>
        <begin position="45"/>
        <end position="62"/>
    </location>
</feature>
<evidence type="ECO:0000313" key="11">
    <source>
        <dbReference type="Proteomes" id="UP000007257"/>
    </source>
</evidence>
<dbReference type="EMBL" id="CP002505">
    <property type="protein sequence ID" value="ADW73204.1"/>
    <property type="molecule type" value="Genomic_DNA"/>
</dbReference>
<evidence type="ECO:0000259" key="8">
    <source>
        <dbReference type="Pfam" id="PF13515"/>
    </source>
</evidence>
<reference evidence="11" key="1">
    <citation type="submission" date="2011-01" db="EMBL/GenBank/DDBJ databases">
        <title>Complete sequence of chromosome of Rahnella sp. Y9602.</title>
        <authorList>
            <consortium name="US DOE Joint Genome Institute"/>
            <person name="Lucas S."/>
            <person name="Copeland A."/>
            <person name="Lapidus A."/>
            <person name="Cheng J.-F."/>
            <person name="Goodwin L."/>
            <person name="Pitluck S."/>
            <person name="Lu M."/>
            <person name="Detter J.C."/>
            <person name="Han C."/>
            <person name="Tapia R."/>
            <person name="Land M."/>
            <person name="Hauser L."/>
            <person name="Kyrpides N."/>
            <person name="Ivanova N."/>
            <person name="Ovchinnikova G."/>
            <person name="Pagani I."/>
            <person name="Sobecky P.A."/>
            <person name="Martinez R.J."/>
            <person name="Woyke T."/>
        </authorList>
    </citation>
    <scope>NUCLEOTIDE SEQUENCE [LARGE SCALE GENOMIC DNA]</scope>
    <source>
        <strain evidence="11">Y9602</strain>
    </source>
</reference>
<dbReference type="AlphaFoldDB" id="A0A0H3F8I4"/>
<dbReference type="InterPro" id="IPR049453">
    <property type="entry name" value="Memb_transporter_dom"/>
</dbReference>
<dbReference type="PANTHER" id="PTHR30509:SF42">
    <property type="entry name" value="INNER MEMBRANE PROTEIN YEEA"/>
    <property type="match status" value="1"/>
</dbReference>
<keyword evidence="3 7" id="KW-0812">Transmembrane</keyword>
<organism evidence="9 11">
    <name type="scientific">Rahnella sp. (strain Y9602)</name>
    <dbReference type="NCBI Taxonomy" id="2703885"/>
    <lineage>
        <taxon>Bacteria</taxon>
        <taxon>Pseudomonadati</taxon>
        <taxon>Pseudomonadota</taxon>
        <taxon>Gammaproteobacteria</taxon>
        <taxon>Enterobacterales</taxon>
        <taxon>Yersiniaceae</taxon>
        <taxon>Rahnella</taxon>
    </lineage>
</organism>
<comment type="similarity">
    <text evidence="6">Belongs to the YccS/YhfK family.</text>
</comment>
<feature type="domain" description="Integral membrane bound transporter" evidence="8">
    <location>
        <begin position="33"/>
        <end position="158"/>
    </location>
</feature>
<dbReference type="Proteomes" id="UP001598201">
    <property type="component" value="Unassembled WGS sequence"/>
</dbReference>
<comment type="subcellular location">
    <subcellularLocation>
        <location evidence="1">Cell membrane</location>
        <topology evidence="1">Multi-pass membrane protein</topology>
    </subcellularLocation>
</comment>
<dbReference type="eggNOG" id="COG1289">
    <property type="taxonomic scope" value="Bacteria"/>
</dbReference>
<dbReference type="PANTHER" id="PTHR30509">
    <property type="entry name" value="P-HYDROXYBENZOIC ACID EFFLUX PUMP SUBUNIT-RELATED"/>
    <property type="match status" value="1"/>
</dbReference>
<keyword evidence="12" id="KW-1185">Reference proteome</keyword>
<dbReference type="Pfam" id="PF13515">
    <property type="entry name" value="FUSC_2"/>
    <property type="match status" value="1"/>
</dbReference>
<dbReference type="GeneID" id="95417732"/>
<evidence type="ECO:0000313" key="10">
    <source>
        <dbReference type="EMBL" id="MFD3224192.1"/>
    </source>
</evidence>
<feature type="transmembrane region" description="Helical" evidence="7">
    <location>
        <begin position="94"/>
        <end position="111"/>
    </location>
</feature>
<feature type="transmembrane region" description="Helical" evidence="7">
    <location>
        <begin position="69"/>
        <end position="88"/>
    </location>
</feature>
<evidence type="ECO:0000256" key="5">
    <source>
        <dbReference type="ARBA" id="ARBA00023136"/>
    </source>
</evidence>
<evidence type="ECO:0000313" key="9">
    <source>
        <dbReference type="EMBL" id="ADW73204.1"/>
    </source>
</evidence>
<sequence>MRLDKKISALDNVIYRNYRMTHALRIAVAFILTFLIVRLTKIPEGTWPLITLVVVMGPMSFWGNVLQRVLERITGTVLGSVSGLIALWLELYSFPLMLVWCGIVMFVSGYLTLGKRPYMALLIGITLAVVCGAGPGDMNTALWRSGDVIFGSLLALLFASIYPQRAFIHWRMQMADYLMSLNKLYSAWLSPNMLERPHLHGKMKTTMGQMVKMRALFAPASKESHIPREVFDAIQTLSRNLLCTLELLADAYWSSRESHFLMLNARTLRSAQLLMLNTLEKLSLMLMNGTRGDELTINHQLNESAEELKALMAEMNAANHLEAQVYGYVWLSSQVAEQLRAMGDLITMTMQKEDAQIISGKTPKA</sequence>
<evidence type="ECO:0000256" key="7">
    <source>
        <dbReference type="SAM" id="Phobius"/>
    </source>
</evidence>
<dbReference type="KEGG" id="rah:Rahaq_1582"/>
<dbReference type="EMBL" id="JBHUCJ010000023">
    <property type="protein sequence ID" value="MFD3224192.1"/>
    <property type="molecule type" value="Genomic_DNA"/>
</dbReference>
<evidence type="ECO:0000256" key="2">
    <source>
        <dbReference type="ARBA" id="ARBA00022475"/>
    </source>
</evidence>
<keyword evidence="4 7" id="KW-1133">Transmembrane helix</keyword>
<evidence type="ECO:0000256" key="4">
    <source>
        <dbReference type="ARBA" id="ARBA00022989"/>
    </source>
</evidence>
<evidence type="ECO:0000256" key="6">
    <source>
        <dbReference type="ARBA" id="ARBA00043993"/>
    </source>
</evidence>